<sequence>MNPSSNQQARKRDATYKPRVMYFITSMAGGGAEKAVASLLQCHNPEQFELHLLVNRFEGPYSERIPAHVKVTELGVRRLKYALPALIRCLCEIRPDVVVSHMWENNVLTMAANRFLRDSFAAILCEHSAINRKRRIGANLLRRWAYSRADAVIGCSQRMGDEIVTLLHVPVHRVHVIPNAVIDESFYKRLQEPNPHLWMHTREEGERVPVVVGAGRLVPEKRFDLLLHAIARINERQAIRAVIIGEGHLRNELESLRSTLGLDHAVDFPGFTKNPLPYMAHADVFVQTSDVEGLPTALIEAVACGTPVVATRTAAGTAEVLIGIEAAALIPCGDVEALVQAIVMQLQAQASDNNTKAKRRHAASECPSVMKRYVSDQVTKQYSKLIMDILAQRGRLDCIQSRTAPDGRENNREISVRI</sequence>
<dbReference type="EMBL" id="JABFOR010000002">
    <property type="protein sequence ID" value="NOJ69320.1"/>
    <property type="molecule type" value="Genomic_DNA"/>
</dbReference>
<dbReference type="Proteomes" id="UP000552038">
    <property type="component" value="Unassembled WGS sequence"/>
</dbReference>
<feature type="domain" description="Glycosyltransferase subfamily 4-like N-terminal" evidence="2">
    <location>
        <begin position="30"/>
        <end position="181"/>
    </location>
</feature>
<dbReference type="InterPro" id="IPR001296">
    <property type="entry name" value="Glyco_trans_1"/>
</dbReference>
<organism evidence="3 4">
    <name type="scientific">Paenibacillus alvei</name>
    <name type="common">Bacillus alvei</name>
    <dbReference type="NCBI Taxonomy" id="44250"/>
    <lineage>
        <taxon>Bacteria</taxon>
        <taxon>Bacillati</taxon>
        <taxon>Bacillota</taxon>
        <taxon>Bacilli</taxon>
        <taxon>Bacillales</taxon>
        <taxon>Paenibacillaceae</taxon>
        <taxon>Paenibacillus</taxon>
    </lineage>
</organism>
<reference evidence="3 4" key="1">
    <citation type="submission" date="2020-05" db="EMBL/GenBank/DDBJ databases">
        <title>Whole genome sequencing and identification of novel metabolites from Paenibacillus alvei strain JR949.</title>
        <authorList>
            <person name="Rajendhran J."/>
            <person name="Sree Pranav P."/>
            <person name="Mahalakshmi B."/>
            <person name="Karthikeyan R."/>
        </authorList>
    </citation>
    <scope>NUCLEOTIDE SEQUENCE [LARGE SCALE GENOMIC DNA]</scope>
    <source>
        <strain evidence="3 4">JR949</strain>
    </source>
</reference>
<dbReference type="GO" id="GO:0016757">
    <property type="term" value="F:glycosyltransferase activity"/>
    <property type="evidence" value="ECO:0007669"/>
    <property type="project" value="InterPro"/>
</dbReference>
<accession>A0AAP6ZUI0</accession>
<evidence type="ECO:0000259" key="2">
    <source>
        <dbReference type="Pfam" id="PF13439"/>
    </source>
</evidence>
<name>A0AAP6ZUI0_PAEAL</name>
<dbReference type="SUPFAM" id="SSF53756">
    <property type="entry name" value="UDP-Glycosyltransferase/glycogen phosphorylase"/>
    <property type="match status" value="1"/>
</dbReference>
<proteinExistence type="predicted"/>
<dbReference type="RefSeq" id="WP_171414627.1">
    <property type="nucleotide sequence ID" value="NZ_JABFOR010000002.1"/>
</dbReference>
<dbReference type="Pfam" id="PF13439">
    <property type="entry name" value="Glyco_transf_4"/>
    <property type="match status" value="1"/>
</dbReference>
<dbReference type="AlphaFoldDB" id="A0AAP6ZUI0"/>
<dbReference type="PANTHER" id="PTHR12526">
    <property type="entry name" value="GLYCOSYLTRANSFERASE"/>
    <property type="match status" value="1"/>
</dbReference>
<gene>
    <name evidence="3" type="ORF">HMI46_01945</name>
</gene>
<dbReference type="Gene3D" id="3.40.50.2000">
    <property type="entry name" value="Glycogen Phosphorylase B"/>
    <property type="match status" value="2"/>
</dbReference>
<evidence type="ECO:0000313" key="4">
    <source>
        <dbReference type="Proteomes" id="UP000552038"/>
    </source>
</evidence>
<protein>
    <submittedName>
        <fullName evidence="3">Glycosyltransferase</fullName>
    </submittedName>
</protein>
<feature type="domain" description="Glycosyl transferase family 1" evidence="1">
    <location>
        <begin position="206"/>
        <end position="354"/>
    </location>
</feature>
<evidence type="ECO:0000313" key="3">
    <source>
        <dbReference type="EMBL" id="NOJ69320.1"/>
    </source>
</evidence>
<comment type="caution">
    <text evidence="3">The sequence shown here is derived from an EMBL/GenBank/DDBJ whole genome shotgun (WGS) entry which is preliminary data.</text>
</comment>
<dbReference type="CDD" id="cd03811">
    <property type="entry name" value="GT4_GT28_WabH-like"/>
    <property type="match status" value="1"/>
</dbReference>
<evidence type="ECO:0000259" key="1">
    <source>
        <dbReference type="Pfam" id="PF00534"/>
    </source>
</evidence>
<dbReference type="Pfam" id="PF00534">
    <property type="entry name" value="Glycos_transf_1"/>
    <property type="match status" value="1"/>
</dbReference>
<dbReference type="InterPro" id="IPR028098">
    <property type="entry name" value="Glyco_trans_4-like_N"/>
</dbReference>